<dbReference type="GO" id="GO:0015074">
    <property type="term" value="P:DNA integration"/>
    <property type="evidence" value="ECO:0007669"/>
    <property type="project" value="InterPro"/>
</dbReference>
<dbReference type="KEGG" id="asem:NNL22_16240"/>
<evidence type="ECO:0000313" key="4">
    <source>
        <dbReference type="Proteomes" id="UP001164472"/>
    </source>
</evidence>
<dbReference type="Gene3D" id="1.10.150.130">
    <property type="match status" value="1"/>
</dbReference>
<dbReference type="RefSeq" id="WP_251812639.1">
    <property type="nucleotide sequence ID" value="NZ_CP101527.1"/>
</dbReference>
<dbReference type="InterPro" id="IPR010998">
    <property type="entry name" value="Integrase_recombinase_N"/>
</dbReference>
<name>A0A9E8HKV0_9ALTE</name>
<accession>A0A9E8HKV0</accession>
<sequence length="108" mass="12529">MDNAEALDQSQSGLLQQVRKVVKKQHFNIRTEQTYQHWITQYIFFNDLKNPTLLSENNVNEFLGYLADKVGLSRAKLNQAKEALTFLYEKVLNQPLELVPAHTPIQSR</sequence>
<gene>
    <name evidence="3" type="ORF">NNL22_16240</name>
</gene>
<proteinExistence type="predicted"/>
<protein>
    <submittedName>
        <fullName evidence="3">Phage integrase N-terminal SAM-like domain-containing protein</fullName>
    </submittedName>
</protein>
<organism evidence="3 4">
    <name type="scientific">Alkalimarinus sediminis</name>
    <dbReference type="NCBI Taxonomy" id="1632866"/>
    <lineage>
        <taxon>Bacteria</taxon>
        <taxon>Pseudomonadati</taxon>
        <taxon>Pseudomonadota</taxon>
        <taxon>Gammaproteobacteria</taxon>
        <taxon>Alteromonadales</taxon>
        <taxon>Alteromonadaceae</taxon>
        <taxon>Alkalimarinus</taxon>
    </lineage>
</organism>
<dbReference type="InterPro" id="IPR004107">
    <property type="entry name" value="Integrase_SAM-like_N"/>
</dbReference>
<dbReference type="Pfam" id="PF13495">
    <property type="entry name" value="Phage_int_SAM_4"/>
    <property type="match status" value="1"/>
</dbReference>
<evidence type="ECO:0000256" key="1">
    <source>
        <dbReference type="ARBA" id="ARBA00023125"/>
    </source>
</evidence>
<dbReference type="GO" id="GO:0003677">
    <property type="term" value="F:DNA binding"/>
    <property type="evidence" value="ECO:0007669"/>
    <property type="project" value="UniProtKB-KW"/>
</dbReference>
<keyword evidence="1" id="KW-0238">DNA-binding</keyword>
<dbReference type="EMBL" id="CP101527">
    <property type="protein sequence ID" value="UZW74553.1"/>
    <property type="molecule type" value="Genomic_DNA"/>
</dbReference>
<evidence type="ECO:0000259" key="2">
    <source>
        <dbReference type="Pfam" id="PF13495"/>
    </source>
</evidence>
<evidence type="ECO:0000313" key="3">
    <source>
        <dbReference type="EMBL" id="UZW74553.1"/>
    </source>
</evidence>
<keyword evidence="4" id="KW-1185">Reference proteome</keyword>
<dbReference type="Proteomes" id="UP001164472">
    <property type="component" value="Chromosome"/>
</dbReference>
<reference evidence="3" key="1">
    <citation type="submission" date="2022-07" db="EMBL/GenBank/DDBJ databases">
        <title>Alkalimarinus sp. nov., isolated from gut of a Alitta virens.</title>
        <authorList>
            <person name="Yang A.I."/>
            <person name="Shin N.-R."/>
        </authorList>
    </citation>
    <scope>NUCLEOTIDE SEQUENCE</scope>
    <source>
        <strain evidence="3">FA028</strain>
    </source>
</reference>
<feature type="domain" description="Integrase SAM-like N-terminal" evidence="2">
    <location>
        <begin position="14"/>
        <end position="96"/>
    </location>
</feature>
<dbReference type="AlphaFoldDB" id="A0A9E8HKV0"/>